<dbReference type="OrthoDB" id="272111at2759"/>
<organism evidence="2 3">
    <name type="scientific">Leptomonas pyrrhocoris</name>
    <name type="common">Firebug parasite</name>
    <dbReference type="NCBI Taxonomy" id="157538"/>
    <lineage>
        <taxon>Eukaryota</taxon>
        <taxon>Discoba</taxon>
        <taxon>Euglenozoa</taxon>
        <taxon>Kinetoplastea</taxon>
        <taxon>Metakinetoplastina</taxon>
        <taxon>Trypanosomatida</taxon>
        <taxon>Trypanosomatidae</taxon>
        <taxon>Leishmaniinae</taxon>
        <taxon>Leptomonas</taxon>
    </lineage>
</organism>
<feature type="compositionally biased region" description="Polar residues" evidence="1">
    <location>
        <begin position="114"/>
        <end position="123"/>
    </location>
</feature>
<name>A0A0M9G442_LEPPY</name>
<dbReference type="Proteomes" id="UP000037923">
    <property type="component" value="Unassembled WGS sequence"/>
</dbReference>
<gene>
    <name evidence="2" type="ORF">ABB37_04104</name>
</gene>
<reference evidence="2 3" key="1">
    <citation type="submission" date="2015-07" db="EMBL/GenBank/DDBJ databases">
        <title>High-quality genome of monoxenous trypanosomatid Leptomonas pyrrhocoris.</title>
        <authorList>
            <person name="Flegontov P."/>
            <person name="Butenko A."/>
            <person name="Firsov S."/>
            <person name="Vlcek C."/>
            <person name="Logacheva M.D."/>
            <person name="Field M."/>
            <person name="Filatov D."/>
            <person name="Flegontova O."/>
            <person name="Gerasimov E."/>
            <person name="Jackson A.P."/>
            <person name="Kelly S."/>
            <person name="Opperdoes F."/>
            <person name="O'Reilly A."/>
            <person name="Votypka J."/>
            <person name="Yurchenko V."/>
            <person name="Lukes J."/>
        </authorList>
    </citation>
    <scope>NUCLEOTIDE SEQUENCE [LARGE SCALE GENOMIC DNA]</scope>
    <source>
        <strain evidence="2">H10</strain>
    </source>
</reference>
<dbReference type="OMA" id="WLRPRQN"/>
<comment type="caution">
    <text evidence="2">The sequence shown here is derived from an EMBL/GenBank/DDBJ whole genome shotgun (WGS) entry which is preliminary data.</text>
</comment>
<evidence type="ECO:0000313" key="3">
    <source>
        <dbReference type="Proteomes" id="UP000037923"/>
    </source>
</evidence>
<sequence length="603" mass="64204">MSAHLCASCGHSFPDSLLEPIPFSDRVGRCLSQTTQLLRETHGKTSEDAHRLVQLGQLLQQLCGMMTEEAQILQDRQKDPRGGNTRAATNKGSADAPTHPQNGQRDAAAAMNDTARSTSRQQQQMMLTANATTLDRTAGAAPLKMFDGVVPPYQLKRMVSAFDLVSATLYNVLESLAVQCRAGVALLWLRPRQNSSSDLVAPFVVGRDLSSLVHSAPYSTPGTSMPCVVCQTGVALNMLPQSHPSAAATKGLAADLSLTELMEQTNAAQLLVPVHDRYTDCNAVARTSTSAAAAPATSVTPAGIASVIAVVHLIGSPLHPVPFHRHNEEATAQTAALLSYILSSYYDTMTAEWANRFYVPTTLHATAKYTAAIDMRPEEKVMDDFTEPPLLIFRTAVGDPRKLQSANEARDALKLLQQNSLRKSAPLRPMANVKDLRQHATNMEANWVSAVQQTARLEKEIGSLEEDLLRRDVGALLKAQAAKGNGGVRCSASSSASATRLSATGGAARRSPHPVGKEATVTAVPPVDTMRSITSLDIPVELTPAVRCSVDGAAAANAAATGSPLPPLSGDVLKPDEMDVLEAVTLRRLKKLGGNTTMFESAS</sequence>
<evidence type="ECO:0000313" key="2">
    <source>
        <dbReference type="EMBL" id="KPA81847.1"/>
    </source>
</evidence>
<dbReference type="EMBL" id="LGTL01000006">
    <property type="protein sequence ID" value="KPA81847.1"/>
    <property type="molecule type" value="Genomic_DNA"/>
</dbReference>
<dbReference type="VEuPathDB" id="TriTrypDB:LpyrH10_06_4740"/>
<dbReference type="GeneID" id="26904395"/>
<proteinExistence type="predicted"/>
<protein>
    <submittedName>
        <fullName evidence="2">Uncharacterized protein</fullName>
    </submittedName>
</protein>
<feature type="region of interest" description="Disordered" evidence="1">
    <location>
        <begin position="75"/>
        <end position="123"/>
    </location>
</feature>
<accession>A0A0M9G442</accession>
<keyword evidence="3" id="KW-1185">Reference proteome</keyword>
<evidence type="ECO:0000256" key="1">
    <source>
        <dbReference type="SAM" id="MobiDB-lite"/>
    </source>
</evidence>
<dbReference type="RefSeq" id="XP_015660286.1">
    <property type="nucleotide sequence ID" value="XM_015801666.1"/>
</dbReference>
<dbReference type="AlphaFoldDB" id="A0A0M9G442"/>